<gene>
    <name evidence="2" type="ORF">GCM10022386_05800</name>
</gene>
<comment type="caution">
    <text evidence="2">The sequence shown here is derived from an EMBL/GenBank/DDBJ whole genome shotgun (WGS) entry which is preliminary data.</text>
</comment>
<protein>
    <recommendedName>
        <fullName evidence="4">Lipoprotein</fullName>
    </recommendedName>
</protein>
<name>A0ABP7TFS0_9FLAO</name>
<keyword evidence="1" id="KW-0732">Signal</keyword>
<feature type="chain" id="PRO_5047122572" description="Lipoprotein" evidence="1">
    <location>
        <begin position="22"/>
        <end position="135"/>
    </location>
</feature>
<dbReference type="Proteomes" id="UP001500968">
    <property type="component" value="Unassembled WGS sequence"/>
</dbReference>
<reference evidence="3" key="1">
    <citation type="journal article" date="2019" name="Int. J. Syst. Evol. Microbiol.">
        <title>The Global Catalogue of Microorganisms (GCM) 10K type strain sequencing project: providing services to taxonomists for standard genome sequencing and annotation.</title>
        <authorList>
            <consortium name="The Broad Institute Genomics Platform"/>
            <consortium name="The Broad Institute Genome Sequencing Center for Infectious Disease"/>
            <person name="Wu L."/>
            <person name="Ma J."/>
        </authorList>
    </citation>
    <scope>NUCLEOTIDE SEQUENCE [LARGE SCALE GENOMIC DNA]</scope>
    <source>
        <strain evidence="3">JCM 17064</strain>
    </source>
</reference>
<dbReference type="RefSeq" id="WP_324692342.1">
    <property type="nucleotide sequence ID" value="NZ_BAABCR010000006.1"/>
</dbReference>
<dbReference type="PROSITE" id="PS51257">
    <property type="entry name" value="PROKAR_LIPOPROTEIN"/>
    <property type="match status" value="1"/>
</dbReference>
<evidence type="ECO:0000313" key="3">
    <source>
        <dbReference type="Proteomes" id="UP001500968"/>
    </source>
</evidence>
<accession>A0ABP7TFS0</accession>
<keyword evidence="3" id="KW-1185">Reference proteome</keyword>
<evidence type="ECO:0000313" key="2">
    <source>
        <dbReference type="EMBL" id="GAA4025403.1"/>
    </source>
</evidence>
<sequence>MKLTKILLLILTLFLTVSCFEKNSNEANEVFELWSGNEPKNVNVKNGKYWRSSHFTLEYIVYLDFQTSKDWIEKFKKENRLEIQKSKTLNLPSDAPSWFVPKSGFTCYSQKGFNQGSLYFFNEETGEVLLYEIQL</sequence>
<organism evidence="2 3">
    <name type="scientific">Flavobacterium cheonhonense</name>
    <dbReference type="NCBI Taxonomy" id="706185"/>
    <lineage>
        <taxon>Bacteria</taxon>
        <taxon>Pseudomonadati</taxon>
        <taxon>Bacteroidota</taxon>
        <taxon>Flavobacteriia</taxon>
        <taxon>Flavobacteriales</taxon>
        <taxon>Flavobacteriaceae</taxon>
        <taxon>Flavobacterium</taxon>
    </lineage>
</organism>
<evidence type="ECO:0000256" key="1">
    <source>
        <dbReference type="SAM" id="SignalP"/>
    </source>
</evidence>
<proteinExistence type="predicted"/>
<dbReference type="EMBL" id="BAABCR010000006">
    <property type="protein sequence ID" value="GAA4025403.1"/>
    <property type="molecule type" value="Genomic_DNA"/>
</dbReference>
<feature type="signal peptide" evidence="1">
    <location>
        <begin position="1"/>
        <end position="21"/>
    </location>
</feature>
<evidence type="ECO:0008006" key="4">
    <source>
        <dbReference type="Google" id="ProtNLM"/>
    </source>
</evidence>